<evidence type="ECO:0000313" key="2">
    <source>
        <dbReference type="EMBL" id="EFM8157800.1"/>
    </source>
</evidence>
<gene>
    <name evidence="2" type="ORF">A5U30_005643</name>
</gene>
<evidence type="ECO:0000256" key="1">
    <source>
        <dbReference type="SAM" id="Phobius"/>
    </source>
</evidence>
<comment type="caution">
    <text evidence="2">The sequence shown here is derived from an EMBL/GenBank/DDBJ whole genome shotgun (WGS) entry which is preliminary data.</text>
</comment>
<dbReference type="AlphaFoldDB" id="A0A6M9RR84"/>
<sequence>MPVKPNTTKDKFGDDLMIKAEITPQGADDAAKIIAVCRGIRHILTPVAWIICTALVAYTTIYLNR</sequence>
<protein>
    <submittedName>
        <fullName evidence="2">Uncharacterized protein</fullName>
    </submittedName>
</protein>
<dbReference type="RefSeq" id="WP_042106139.1">
    <property type="nucleotide sequence ID" value="NZ_CP054363.1"/>
</dbReference>
<keyword evidence="1" id="KW-0812">Transmembrane</keyword>
<organism evidence="2 3">
    <name type="scientific">Escherichia coli</name>
    <dbReference type="NCBI Taxonomy" id="562"/>
    <lineage>
        <taxon>Bacteria</taxon>
        <taxon>Pseudomonadati</taxon>
        <taxon>Pseudomonadota</taxon>
        <taxon>Gammaproteobacteria</taxon>
        <taxon>Enterobacterales</taxon>
        <taxon>Enterobacteriaceae</taxon>
        <taxon>Escherichia</taxon>
    </lineage>
</organism>
<reference evidence="2 3" key="1">
    <citation type="submission" date="2020-02" db="EMBL/GenBank/DDBJ databases">
        <authorList>
            <consortium name="PulseNet: The National Subtyping Network for Foodborne Disease Surveillance"/>
            <person name="Tarr C.L."/>
            <person name="Trees E."/>
            <person name="Katz L.S."/>
            <person name="Carleton-Romer H.A."/>
            <person name="Stroika S."/>
            <person name="Kucerova Z."/>
            <person name="Roache K.F."/>
            <person name="Sabol A.L."/>
            <person name="Besser J."/>
            <person name="Gerner-Smidt P."/>
        </authorList>
    </citation>
    <scope>NUCLEOTIDE SEQUENCE [LARGE SCALE GENOMIC DNA]</scope>
    <source>
        <strain evidence="2 3">PNUSAE002719</strain>
    </source>
</reference>
<feature type="transmembrane region" description="Helical" evidence="1">
    <location>
        <begin position="43"/>
        <end position="63"/>
    </location>
</feature>
<proteinExistence type="predicted"/>
<evidence type="ECO:0000313" key="3">
    <source>
        <dbReference type="Proteomes" id="UP000555763"/>
    </source>
</evidence>
<keyword evidence="1" id="KW-1133">Transmembrane helix</keyword>
<dbReference type="Proteomes" id="UP000555763">
    <property type="component" value="Unassembled WGS sequence"/>
</dbReference>
<name>A0A6M9RR84_ECOLX</name>
<accession>A0A6M9RR84</accession>
<dbReference type="EMBL" id="AATLZG010000188">
    <property type="protein sequence ID" value="EFM8157800.1"/>
    <property type="molecule type" value="Genomic_DNA"/>
</dbReference>
<keyword evidence="1" id="KW-0472">Membrane</keyword>